<dbReference type="InterPro" id="IPR055915">
    <property type="entry name" value="DUF7492"/>
</dbReference>
<dbReference type="EMBL" id="CABFNP030001022">
    <property type="protein sequence ID" value="CAI6090540.1"/>
    <property type="molecule type" value="Genomic_DNA"/>
</dbReference>
<name>A0AA35Q3V2_9HYPO</name>
<evidence type="ECO:0000313" key="3">
    <source>
        <dbReference type="EMBL" id="CAI6089245.1"/>
    </source>
</evidence>
<dbReference type="EMBL" id="CABFNP030000966">
    <property type="protein sequence ID" value="CAI6089245.1"/>
    <property type="molecule type" value="Genomic_DNA"/>
</dbReference>
<dbReference type="AlphaFoldDB" id="A0AA35Q3V2"/>
<evidence type="ECO:0000313" key="2">
    <source>
        <dbReference type="EMBL" id="CAI6041508.1"/>
    </source>
</evidence>
<proteinExistence type="predicted"/>
<evidence type="ECO:0000259" key="1">
    <source>
        <dbReference type="Pfam" id="PF24320"/>
    </source>
</evidence>
<gene>
    <name evidence="3" type="ORF">CCHLO57077_00019661</name>
    <name evidence="2" type="ORF">CCHLO57077_00019676</name>
    <name evidence="4" type="ORF">CCHLO57077_00019678</name>
</gene>
<evidence type="ECO:0000313" key="5">
    <source>
        <dbReference type="Proteomes" id="UP001160390"/>
    </source>
</evidence>
<protein>
    <recommendedName>
        <fullName evidence="1">DUF7492 domain-containing protein</fullName>
    </recommendedName>
</protein>
<dbReference type="Pfam" id="PF24320">
    <property type="entry name" value="DUF7492"/>
    <property type="match status" value="1"/>
</dbReference>
<organism evidence="4 5">
    <name type="scientific">Clonostachys chloroleuca</name>
    <dbReference type="NCBI Taxonomy" id="1926264"/>
    <lineage>
        <taxon>Eukaryota</taxon>
        <taxon>Fungi</taxon>
        <taxon>Dikarya</taxon>
        <taxon>Ascomycota</taxon>
        <taxon>Pezizomycotina</taxon>
        <taxon>Sordariomycetes</taxon>
        <taxon>Hypocreomycetidae</taxon>
        <taxon>Hypocreales</taxon>
        <taxon>Bionectriaceae</taxon>
        <taxon>Clonostachys</taxon>
    </lineage>
</organism>
<comment type="caution">
    <text evidence="4">The sequence shown here is derived from an EMBL/GenBank/DDBJ whole genome shotgun (WGS) entry which is preliminary data.</text>
</comment>
<evidence type="ECO:0000313" key="4">
    <source>
        <dbReference type="EMBL" id="CAI6090540.1"/>
    </source>
</evidence>
<sequence>MNQTVGYPRLQVLPGSYVAIKYLENGHVTLPQTGKPPGSGTVFVFGTTEPDPNEMLTEVLKWTQNCTGGNKRGRLLAAQSFDDNRCYQLNDGPISISRQKAFPNYIANSDIIHEQWCETNIRIPEDLQPNSIFTLYWVWKWPTSIGAVSTLPDGKDEYYTTCSDIEVVVGSLQEGTANPLPGQDPQVNAVANFKERIANVNLRND</sequence>
<reference evidence="4" key="1">
    <citation type="submission" date="2023-01" db="EMBL/GenBank/DDBJ databases">
        <authorList>
            <person name="Piombo E."/>
        </authorList>
    </citation>
    <scope>NUCLEOTIDE SEQUENCE</scope>
</reference>
<accession>A0AA35Q3V2</accession>
<keyword evidence="5" id="KW-1185">Reference proteome</keyword>
<dbReference type="EMBL" id="CABFNP030000546">
    <property type="protein sequence ID" value="CAI6041508.1"/>
    <property type="molecule type" value="Genomic_DNA"/>
</dbReference>
<dbReference type="Proteomes" id="UP001160390">
    <property type="component" value="Unassembled WGS sequence"/>
</dbReference>
<feature type="domain" description="DUF7492" evidence="1">
    <location>
        <begin position="2"/>
        <end position="173"/>
    </location>
</feature>